<comment type="caution">
    <text evidence="1">The sequence shown here is derived from an EMBL/GenBank/DDBJ whole genome shotgun (WGS) entry which is preliminary data.</text>
</comment>
<name>A0A0W8E9Y5_9ZZZZ</name>
<protein>
    <submittedName>
        <fullName evidence="1">Uncharacterized protein</fullName>
    </submittedName>
</protein>
<accession>A0A0W8E9Y5</accession>
<organism evidence="1">
    <name type="scientific">hydrocarbon metagenome</name>
    <dbReference type="NCBI Taxonomy" id="938273"/>
    <lineage>
        <taxon>unclassified sequences</taxon>
        <taxon>metagenomes</taxon>
        <taxon>ecological metagenomes</taxon>
    </lineage>
</organism>
<proteinExistence type="predicted"/>
<sequence length="77" mass="9174">MDRMDELKMEIDEVKGFLIKTRKDVQLAQYAVDQQANFLKKKINELDLLKDLFMNMVEEREQLSPGSMTEEDHELLR</sequence>
<dbReference type="AlphaFoldDB" id="A0A0W8E9Y5"/>
<dbReference type="EMBL" id="LNQE01001818">
    <property type="protein sequence ID" value="KUG05368.1"/>
    <property type="molecule type" value="Genomic_DNA"/>
</dbReference>
<reference evidence="1" key="1">
    <citation type="journal article" date="2015" name="Proc. Natl. Acad. Sci. U.S.A.">
        <title>Networks of energetic and metabolic interactions define dynamics in microbial communities.</title>
        <authorList>
            <person name="Embree M."/>
            <person name="Liu J.K."/>
            <person name="Al-Bassam M.M."/>
            <person name="Zengler K."/>
        </authorList>
    </citation>
    <scope>NUCLEOTIDE SEQUENCE</scope>
</reference>
<evidence type="ECO:0000313" key="1">
    <source>
        <dbReference type="EMBL" id="KUG05368.1"/>
    </source>
</evidence>
<gene>
    <name evidence="1" type="ORF">ASZ90_017200</name>
</gene>